<organism evidence="7 8">
    <name type="scientific">Desulforamulus putei DSM 12395</name>
    <dbReference type="NCBI Taxonomy" id="1121429"/>
    <lineage>
        <taxon>Bacteria</taxon>
        <taxon>Bacillati</taxon>
        <taxon>Bacillota</taxon>
        <taxon>Clostridia</taxon>
        <taxon>Eubacteriales</taxon>
        <taxon>Peptococcaceae</taxon>
        <taxon>Desulforamulus</taxon>
    </lineage>
</organism>
<evidence type="ECO:0000313" key="8">
    <source>
        <dbReference type="Proteomes" id="UP000184148"/>
    </source>
</evidence>
<keyword evidence="3 6" id="KW-0812">Transmembrane</keyword>
<dbReference type="InterPro" id="IPR004813">
    <property type="entry name" value="OPT"/>
</dbReference>
<feature type="transmembrane region" description="Helical" evidence="6">
    <location>
        <begin position="248"/>
        <end position="268"/>
    </location>
</feature>
<sequence length="652" mass="68260">MADATKAKQDVVEESGMLEGAYGGIPGDRYVPFVSPERSVVEFTVRALVIGAVLSVLFGVANTYLGLKVGLTVSASIPAAVLATGLYKLFFRSGNILERNIVQTVASSGESIAGGIIFTIPALLLWGMDISVLTVVIVSALGGLIGILFFVPLRRYLTVEEHGNLIYPEGMACAEVLVSGEKGGAGAGLVFTGIAVGGLYKLFSGGLLAWNETPEWKLPFLSNGLIGVNALPSLLGVGFIVGYDVGKFMLAGGLVAWMLVIPLISYFGHAVPNPIFPSTVPIAEMDAWGIWSKYVRYIGAGAVAAGGFISLARSAPTIIRSFRAAMTGLAQTRGGDTERRTEKDLSLAVVIGGTLLVALLIIFLPQVPGGIVGALLVLIFGFFFAAVSSRITGIVGVSNNPVSGMTIATLLVVSAIVKGLGWSPETGMVVAITLGSIVCVAIAVAGATAQNGKTTFILGGTPKYVQIGQYVGVLACAYFVGAIIVMLHGAYTMGSADLPAPQATLMSMVTKGVITGTLPWEFVIMGLIVGVAIFAMGLPVLPFALGFYLPLHLSMGILVGGIVRILIERGVGANELKDKVERGVLISSGLIAGDALVGIVIAFFAYIEYNIAFLKGTALAASNWFALVMFLLVAWFTYWYTNRQDVRKNLKV</sequence>
<dbReference type="Proteomes" id="UP000184148">
    <property type="component" value="Unassembled WGS sequence"/>
</dbReference>
<evidence type="ECO:0000256" key="3">
    <source>
        <dbReference type="ARBA" id="ARBA00022692"/>
    </source>
</evidence>
<feature type="transmembrane region" description="Helical" evidence="6">
    <location>
        <begin position="345"/>
        <end position="364"/>
    </location>
</feature>
<dbReference type="EMBL" id="FQUY01000002">
    <property type="protein sequence ID" value="SHE50903.1"/>
    <property type="molecule type" value="Genomic_DNA"/>
</dbReference>
<keyword evidence="4 6" id="KW-1133">Transmembrane helix</keyword>
<feature type="transmembrane region" description="Helical" evidence="6">
    <location>
        <begin position="294"/>
        <end position="312"/>
    </location>
</feature>
<feature type="transmembrane region" description="Helical" evidence="6">
    <location>
        <begin position="370"/>
        <end position="389"/>
    </location>
</feature>
<dbReference type="GO" id="GO:0035673">
    <property type="term" value="F:oligopeptide transmembrane transporter activity"/>
    <property type="evidence" value="ECO:0007669"/>
    <property type="project" value="InterPro"/>
</dbReference>
<dbReference type="OrthoDB" id="9809340at2"/>
<dbReference type="PANTHER" id="PTHR31645">
    <property type="entry name" value="OLIGOPEPTIDE TRANSPORTER YGL114W-RELATED"/>
    <property type="match status" value="1"/>
</dbReference>
<keyword evidence="2" id="KW-0813">Transport</keyword>
<feature type="transmembrane region" description="Helical" evidence="6">
    <location>
        <begin position="71"/>
        <end position="90"/>
    </location>
</feature>
<accession>A0A1M4U2H7</accession>
<dbReference type="InterPro" id="IPR045035">
    <property type="entry name" value="YSL-like"/>
</dbReference>
<evidence type="ECO:0000256" key="1">
    <source>
        <dbReference type="ARBA" id="ARBA00004141"/>
    </source>
</evidence>
<feature type="transmembrane region" description="Helical" evidence="6">
    <location>
        <begin position="470"/>
        <end position="491"/>
    </location>
</feature>
<keyword evidence="5 6" id="KW-0472">Membrane</keyword>
<evidence type="ECO:0000256" key="6">
    <source>
        <dbReference type="SAM" id="Phobius"/>
    </source>
</evidence>
<dbReference type="GO" id="GO:0016020">
    <property type="term" value="C:membrane"/>
    <property type="evidence" value="ECO:0007669"/>
    <property type="project" value="UniProtKB-SubCell"/>
</dbReference>
<feature type="transmembrane region" description="Helical" evidence="6">
    <location>
        <begin position="428"/>
        <end position="449"/>
    </location>
</feature>
<dbReference type="InterPro" id="IPR004814">
    <property type="entry name" value="Oligopep_transpt"/>
</dbReference>
<dbReference type="NCBIfam" id="TIGR00733">
    <property type="entry name" value="OPT family oligopeptide transporter"/>
    <property type="match status" value="1"/>
</dbReference>
<feature type="transmembrane region" description="Helical" evidence="6">
    <location>
        <begin position="401"/>
        <end position="422"/>
    </location>
</feature>
<dbReference type="Pfam" id="PF03169">
    <property type="entry name" value="OPT"/>
    <property type="match status" value="1"/>
</dbReference>
<proteinExistence type="predicted"/>
<feature type="transmembrane region" description="Helical" evidence="6">
    <location>
        <begin position="43"/>
        <end position="65"/>
    </location>
</feature>
<gene>
    <name evidence="7" type="ORF">SAMN02745133_00557</name>
</gene>
<feature type="transmembrane region" description="Helical" evidence="6">
    <location>
        <begin position="584"/>
        <end position="607"/>
    </location>
</feature>
<dbReference type="RefSeq" id="WP_073235375.1">
    <property type="nucleotide sequence ID" value="NZ_FQUY01000002.1"/>
</dbReference>
<name>A0A1M4U2H7_9FIRM</name>
<feature type="transmembrane region" description="Helical" evidence="6">
    <location>
        <begin position="187"/>
        <end position="208"/>
    </location>
</feature>
<keyword evidence="8" id="KW-1185">Reference proteome</keyword>
<dbReference type="STRING" id="1121429.SAMN02745133_00557"/>
<feature type="transmembrane region" description="Helical" evidence="6">
    <location>
        <begin position="619"/>
        <end position="641"/>
    </location>
</feature>
<comment type="subcellular location">
    <subcellularLocation>
        <location evidence="1">Membrane</location>
        <topology evidence="1">Multi-pass membrane protein</topology>
    </subcellularLocation>
</comment>
<feature type="transmembrane region" description="Helical" evidence="6">
    <location>
        <begin position="522"/>
        <end position="549"/>
    </location>
</feature>
<evidence type="ECO:0000256" key="4">
    <source>
        <dbReference type="ARBA" id="ARBA00022989"/>
    </source>
</evidence>
<protein>
    <submittedName>
        <fullName evidence="7">Putative oligopeptide transporter, OPT family</fullName>
    </submittedName>
</protein>
<reference evidence="8" key="1">
    <citation type="submission" date="2016-11" db="EMBL/GenBank/DDBJ databases">
        <authorList>
            <person name="Varghese N."/>
            <person name="Submissions S."/>
        </authorList>
    </citation>
    <scope>NUCLEOTIDE SEQUENCE [LARGE SCALE GENOMIC DNA]</scope>
    <source>
        <strain evidence="8">DSM 12395</strain>
    </source>
</reference>
<dbReference type="AlphaFoldDB" id="A0A1M4U2H7"/>
<dbReference type="NCBIfam" id="TIGR00728">
    <property type="entry name" value="OPT_sfam"/>
    <property type="match status" value="1"/>
</dbReference>
<feature type="transmembrane region" description="Helical" evidence="6">
    <location>
        <begin position="102"/>
        <end position="124"/>
    </location>
</feature>
<dbReference type="PANTHER" id="PTHR31645:SF0">
    <property type="entry name" value="OLIGOPEPTIDE TRANSPORTER YGL114W-RELATED"/>
    <property type="match status" value="1"/>
</dbReference>
<feature type="transmembrane region" description="Helical" evidence="6">
    <location>
        <begin position="220"/>
        <end position="241"/>
    </location>
</feature>
<evidence type="ECO:0000256" key="5">
    <source>
        <dbReference type="ARBA" id="ARBA00023136"/>
    </source>
</evidence>
<feature type="transmembrane region" description="Helical" evidence="6">
    <location>
        <begin position="130"/>
        <end position="151"/>
    </location>
</feature>
<evidence type="ECO:0000313" key="7">
    <source>
        <dbReference type="EMBL" id="SHE50903.1"/>
    </source>
</evidence>
<evidence type="ECO:0000256" key="2">
    <source>
        <dbReference type="ARBA" id="ARBA00022448"/>
    </source>
</evidence>